<sequence length="172" mass="18820">MVVTCLSGQVVRCRVDYGNGIIKPFLRGATSVYSREGVLLDLKPTDHIMFLFGDVHMTSGKLPLYAASQLQPTAVVPGIHVGSVVSFVLQQRVFSQGDLLAGARQGIQAAKVTMNDDASLSASSHCLSNSEWLRWREEQRRLEGLLRKSGRRSASAPHDTSLDSFSVMPIDF</sequence>
<evidence type="ECO:0000313" key="1">
    <source>
        <dbReference type="EMBL" id="RNF07291.1"/>
    </source>
</evidence>
<reference evidence="1 2" key="1">
    <citation type="journal article" date="2018" name="BMC Genomics">
        <title>Genomic comparison of Trypanosoma conorhini and Trypanosoma rangeli to Trypanosoma cruzi strains of high and low virulence.</title>
        <authorList>
            <person name="Bradwell K.R."/>
            <person name="Koparde V.N."/>
            <person name="Matveyev A.V."/>
            <person name="Serrano M.G."/>
            <person name="Alves J.M."/>
            <person name="Parikh H."/>
            <person name="Huang B."/>
            <person name="Lee V."/>
            <person name="Espinosa-Alvarez O."/>
            <person name="Ortiz P.A."/>
            <person name="Costa-Martins A.G."/>
            <person name="Teixeira M.M."/>
            <person name="Buck G.A."/>
        </authorList>
    </citation>
    <scope>NUCLEOTIDE SEQUENCE [LARGE SCALE GENOMIC DNA]</scope>
    <source>
        <strain evidence="1 2">025E</strain>
    </source>
</reference>
<comment type="caution">
    <text evidence="1">The sequence shown here is derived from an EMBL/GenBank/DDBJ whole genome shotgun (WGS) entry which is preliminary data.</text>
</comment>
<accession>A0A3S5IRK5</accession>
<organism evidence="1 2">
    <name type="scientific">Trypanosoma conorhini</name>
    <dbReference type="NCBI Taxonomy" id="83891"/>
    <lineage>
        <taxon>Eukaryota</taxon>
        <taxon>Discoba</taxon>
        <taxon>Euglenozoa</taxon>
        <taxon>Kinetoplastea</taxon>
        <taxon>Metakinetoplastina</taxon>
        <taxon>Trypanosomatida</taxon>
        <taxon>Trypanosomatidae</taxon>
        <taxon>Trypanosoma</taxon>
    </lineage>
</organism>
<dbReference type="EMBL" id="MKKU01000570">
    <property type="protein sequence ID" value="RNF07291.1"/>
    <property type="molecule type" value="Genomic_DNA"/>
</dbReference>
<evidence type="ECO:0000313" key="2">
    <source>
        <dbReference type="Proteomes" id="UP000284403"/>
    </source>
</evidence>
<dbReference type="OrthoDB" id="251887at2759"/>
<proteinExistence type="predicted"/>
<dbReference type="Proteomes" id="UP000284403">
    <property type="component" value="Unassembled WGS sequence"/>
</dbReference>
<gene>
    <name evidence="1" type="ORF">Tco025E_07395</name>
</gene>
<keyword evidence="2" id="KW-1185">Reference proteome</keyword>
<dbReference type="GeneID" id="40321006"/>
<name>A0A3S5IRK5_9TRYP</name>
<dbReference type="RefSeq" id="XP_029225627.1">
    <property type="nucleotide sequence ID" value="XM_029374261.1"/>
</dbReference>
<protein>
    <submittedName>
        <fullName evidence="1">Uncharacterized protein</fullName>
    </submittedName>
</protein>
<dbReference type="AlphaFoldDB" id="A0A3S5IRK5"/>